<reference evidence="5" key="1">
    <citation type="submission" date="2016-10" db="EMBL/GenBank/DDBJ databases">
        <authorList>
            <person name="Varghese N."/>
            <person name="Submissions S."/>
        </authorList>
    </citation>
    <scope>NUCLEOTIDE SEQUENCE [LARGE SCALE GENOMIC DNA]</scope>
    <source>
        <strain evidence="5">DSM 21424</strain>
    </source>
</reference>
<feature type="signal peptide" evidence="2">
    <location>
        <begin position="1"/>
        <end position="20"/>
    </location>
</feature>
<comment type="similarity">
    <text evidence="1">Belongs to the virb1 family.</text>
</comment>
<evidence type="ECO:0000313" key="5">
    <source>
        <dbReference type="Proteomes" id="UP000198922"/>
    </source>
</evidence>
<evidence type="ECO:0000256" key="1">
    <source>
        <dbReference type="ARBA" id="ARBA00009387"/>
    </source>
</evidence>
<proteinExistence type="inferred from homology"/>
<accession>A0A1G7KCX3</accession>
<dbReference type="EMBL" id="FNAT01000011">
    <property type="protein sequence ID" value="SDF35083.1"/>
    <property type="molecule type" value="Genomic_DNA"/>
</dbReference>
<keyword evidence="2" id="KW-0732">Signal</keyword>
<dbReference type="OrthoDB" id="5945995at2"/>
<organism evidence="4 5">
    <name type="scientific">Limimaricola pyoseonensis</name>
    <dbReference type="NCBI Taxonomy" id="521013"/>
    <lineage>
        <taxon>Bacteria</taxon>
        <taxon>Pseudomonadati</taxon>
        <taxon>Pseudomonadota</taxon>
        <taxon>Alphaproteobacteria</taxon>
        <taxon>Rhodobacterales</taxon>
        <taxon>Paracoccaceae</taxon>
        <taxon>Limimaricola</taxon>
    </lineage>
</organism>
<protein>
    <submittedName>
        <fullName evidence="4">Transglycosylase SLT domain-containing protein</fullName>
    </submittedName>
</protein>
<dbReference type="RefSeq" id="WP_090114900.1">
    <property type="nucleotide sequence ID" value="NZ_FNAT01000011.1"/>
</dbReference>
<feature type="chain" id="PRO_5011724059" evidence="2">
    <location>
        <begin position="21"/>
        <end position="256"/>
    </location>
</feature>
<evidence type="ECO:0000256" key="2">
    <source>
        <dbReference type="SAM" id="SignalP"/>
    </source>
</evidence>
<sequence length="256" mass="27093">MIRRALLALGLALAAGPAPADWSGFYRPSAAAAAVARAPEAAGPVERGLCVNAILRAQLRYDIPGNLLLGIGIQEAGVTRGGRLTIWPWAVNAAGEGRLFDSRAAALDWIAARRAAGVSSIDVGCMQINMRWHPDAFRDTAQGFDPAVNVDYAARFLRGLYEELGDWTAAAGAYHSRTPEAQQVYLASLRRNVAVANDRISSFRDLAAAAPRQAMPAAPAVPARRGGWSRGGGGDSFGLYSDAPIQPVLPRFSGRS</sequence>
<keyword evidence="5" id="KW-1185">Reference proteome</keyword>
<dbReference type="InterPro" id="IPR008258">
    <property type="entry name" value="Transglycosylase_SLT_dom_1"/>
</dbReference>
<dbReference type="CDD" id="cd13400">
    <property type="entry name" value="LT_IagB-like"/>
    <property type="match status" value="1"/>
</dbReference>
<name>A0A1G7KCX3_9RHOB</name>
<dbReference type="InterPro" id="IPR023346">
    <property type="entry name" value="Lysozyme-like_dom_sf"/>
</dbReference>
<feature type="domain" description="Transglycosylase SLT" evidence="3">
    <location>
        <begin position="119"/>
        <end position="176"/>
    </location>
</feature>
<dbReference type="Gene3D" id="1.10.530.10">
    <property type="match status" value="1"/>
</dbReference>
<dbReference type="STRING" id="521013.SAMN04488567_0174"/>
<dbReference type="AlphaFoldDB" id="A0A1G7KCX3"/>
<evidence type="ECO:0000313" key="4">
    <source>
        <dbReference type="EMBL" id="SDF35083.1"/>
    </source>
</evidence>
<dbReference type="Proteomes" id="UP000198922">
    <property type="component" value="Unassembled WGS sequence"/>
</dbReference>
<dbReference type="SUPFAM" id="SSF53955">
    <property type="entry name" value="Lysozyme-like"/>
    <property type="match status" value="1"/>
</dbReference>
<gene>
    <name evidence="4" type="ORF">SAMN04488567_0174</name>
</gene>
<dbReference type="Pfam" id="PF01464">
    <property type="entry name" value="SLT"/>
    <property type="match status" value="1"/>
</dbReference>
<evidence type="ECO:0000259" key="3">
    <source>
        <dbReference type="Pfam" id="PF01464"/>
    </source>
</evidence>